<keyword evidence="3" id="KW-0411">Iron-sulfur</keyword>
<feature type="transmembrane region" description="Helical" evidence="4">
    <location>
        <begin position="307"/>
        <end position="326"/>
    </location>
</feature>
<gene>
    <name evidence="6" type="ORF">Pan216_19650</name>
</gene>
<dbReference type="GO" id="GO:0046872">
    <property type="term" value="F:metal ion binding"/>
    <property type="evidence" value="ECO:0007669"/>
    <property type="project" value="UniProtKB-KW"/>
</dbReference>
<evidence type="ECO:0000256" key="2">
    <source>
        <dbReference type="ARBA" id="ARBA00023004"/>
    </source>
</evidence>
<dbReference type="GO" id="GO:0051536">
    <property type="term" value="F:iron-sulfur cluster binding"/>
    <property type="evidence" value="ECO:0007669"/>
    <property type="project" value="UniProtKB-KW"/>
</dbReference>
<evidence type="ECO:0000313" key="6">
    <source>
        <dbReference type="EMBL" id="QDU61111.1"/>
    </source>
</evidence>
<keyword evidence="1" id="KW-0479">Metal-binding</keyword>
<feature type="transmembrane region" description="Helical" evidence="4">
    <location>
        <begin position="112"/>
        <end position="132"/>
    </location>
</feature>
<keyword evidence="4" id="KW-0812">Transmembrane</keyword>
<feature type="transmembrane region" description="Helical" evidence="4">
    <location>
        <begin position="152"/>
        <end position="181"/>
    </location>
</feature>
<dbReference type="InterPro" id="IPR017896">
    <property type="entry name" value="4Fe4S_Fe-S-bd"/>
</dbReference>
<dbReference type="SUPFAM" id="SSF54862">
    <property type="entry name" value="4Fe-4S ferredoxins"/>
    <property type="match status" value="1"/>
</dbReference>
<keyword evidence="2" id="KW-0408">Iron</keyword>
<feature type="transmembrane region" description="Helical" evidence="4">
    <location>
        <begin position="234"/>
        <end position="252"/>
    </location>
</feature>
<keyword evidence="4" id="KW-0472">Membrane</keyword>
<dbReference type="InterPro" id="IPR012830">
    <property type="entry name" value="Citrate_utilization_prot_B"/>
</dbReference>
<keyword evidence="7" id="KW-1185">Reference proteome</keyword>
<dbReference type="NCBIfam" id="TIGR02484">
    <property type="entry name" value="CitB"/>
    <property type="match status" value="1"/>
</dbReference>
<dbReference type="InterPro" id="IPR036197">
    <property type="entry name" value="NarG-like_sf"/>
</dbReference>
<feature type="transmembrane region" description="Helical" evidence="4">
    <location>
        <begin position="332"/>
        <end position="352"/>
    </location>
</feature>
<evidence type="ECO:0000256" key="3">
    <source>
        <dbReference type="ARBA" id="ARBA00023014"/>
    </source>
</evidence>
<feature type="domain" description="4Fe-4S ferredoxin-type" evidence="5">
    <location>
        <begin position="49"/>
        <end position="80"/>
    </location>
</feature>
<sequence length="374" mass="41706">MLSELERETARESDAVTEARRVMQICNACRYCEGLCATFQSMVRKREFPEPELDYLANLCHNCTACFHVCPYSPPHLIDLNVPQSLTALRVETYEKYAWPGFLATLLRRNGLAVSMVTAFSLSLVLVLVIVLRDASVLFSSHVEAGSFYEVIGQNVMIAVAGGTFGFSILAMFIGVVRFWFSTQRSSRVRVGIGSLLRALWDVVTLKNLGGGHNEGCTTRDESYSNQRRVFHQFTMWGFLFCFVSTSVAAFYDHMMGWVAPYPLLSVPVVFGSLGGLGLLIGPPGLLWVKLQSDSRPMLLRHYGMDYAFLALLFFISLTGLLLLALRETSAMGIVLAVHLGFVLGFFLLMPYCKFVHGIYRFAALVRFHGKPVG</sequence>
<dbReference type="AlphaFoldDB" id="A0A518B295"/>
<evidence type="ECO:0000313" key="7">
    <source>
        <dbReference type="Proteomes" id="UP000317093"/>
    </source>
</evidence>
<dbReference type="InterPro" id="IPR017900">
    <property type="entry name" value="4Fe4S_Fe_S_CS"/>
</dbReference>
<name>A0A518B295_9BACT</name>
<reference evidence="6 7" key="1">
    <citation type="submission" date="2019-02" db="EMBL/GenBank/DDBJ databases">
        <title>Deep-cultivation of Planctomycetes and their phenomic and genomic characterization uncovers novel biology.</title>
        <authorList>
            <person name="Wiegand S."/>
            <person name="Jogler M."/>
            <person name="Boedeker C."/>
            <person name="Pinto D."/>
            <person name="Vollmers J."/>
            <person name="Rivas-Marin E."/>
            <person name="Kohn T."/>
            <person name="Peeters S.H."/>
            <person name="Heuer A."/>
            <person name="Rast P."/>
            <person name="Oberbeckmann S."/>
            <person name="Bunk B."/>
            <person name="Jeske O."/>
            <person name="Meyerdierks A."/>
            <person name="Storesund J.E."/>
            <person name="Kallscheuer N."/>
            <person name="Luecker S."/>
            <person name="Lage O.M."/>
            <person name="Pohl T."/>
            <person name="Merkel B.J."/>
            <person name="Hornburger P."/>
            <person name="Mueller R.-W."/>
            <person name="Bruemmer F."/>
            <person name="Labrenz M."/>
            <person name="Spormann A.M."/>
            <person name="Op den Camp H."/>
            <person name="Overmann J."/>
            <person name="Amann R."/>
            <person name="Jetten M.S.M."/>
            <person name="Mascher T."/>
            <person name="Medema M.H."/>
            <person name="Devos D.P."/>
            <person name="Kaster A.-K."/>
            <person name="Ovreas L."/>
            <person name="Rohde M."/>
            <person name="Galperin M.Y."/>
            <person name="Jogler C."/>
        </authorList>
    </citation>
    <scope>NUCLEOTIDE SEQUENCE [LARGE SCALE GENOMIC DNA]</scope>
    <source>
        <strain evidence="6 7">Pan216</strain>
    </source>
</reference>
<dbReference type="OrthoDB" id="9794954at2"/>
<dbReference type="KEGG" id="knv:Pan216_19650"/>
<evidence type="ECO:0000256" key="1">
    <source>
        <dbReference type="ARBA" id="ARBA00022723"/>
    </source>
</evidence>
<evidence type="ECO:0000259" key="5">
    <source>
        <dbReference type="PROSITE" id="PS51379"/>
    </source>
</evidence>
<proteinExistence type="predicted"/>
<dbReference type="RefSeq" id="WP_145257748.1">
    <property type="nucleotide sequence ID" value="NZ_CP036279.1"/>
</dbReference>
<protein>
    <recommendedName>
        <fullName evidence="5">4Fe-4S ferredoxin-type domain-containing protein</fullName>
    </recommendedName>
</protein>
<dbReference type="SUPFAM" id="SSF103501">
    <property type="entry name" value="Respiratory nitrate reductase 1 gamma chain"/>
    <property type="match status" value="1"/>
</dbReference>
<dbReference type="Gene3D" id="1.20.950.20">
    <property type="entry name" value="Transmembrane di-heme cytochromes, Chain C"/>
    <property type="match status" value="1"/>
</dbReference>
<evidence type="ECO:0000256" key="4">
    <source>
        <dbReference type="SAM" id="Phobius"/>
    </source>
</evidence>
<feature type="transmembrane region" description="Helical" evidence="4">
    <location>
        <begin position="264"/>
        <end position="287"/>
    </location>
</feature>
<accession>A0A518B295</accession>
<keyword evidence="4" id="KW-1133">Transmembrane helix</keyword>
<dbReference type="Proteomes" id="UP000317093">
    <property type="component" value="Chromosome"/>
</dbReference>
<dbReference type="EMBL" id="CP036279">
    <property type="protein sequence ID" value="QDU61111.1"/>
    <property type="molecule type" value="Genomic_DNA"/>
</dbReference>
<dbReference type="PROSITE" id="PS51379">
    <property type="entry name" value="4FE4S_FER_2"/>
    <property type="match status" value="1"/>
</dbReference>
<organism evidence="6 7">
    <name type="scientific">Kolteria novifilia</name>
    <dbReference type="NCBI Taxonomy" id="2527975"/>
    <lineage>
        <taxon>Bacteria</taxon>
        <taxon>Pseudomonadati</taxon>
        <taxon>Planctomycetota</taxon>
        <taxon>Planctomycetia</taxon>
        <taxon>Kolteriales</taxon>
        <taxon>Kolteriaceae</taxon>
        <taxon>Kolteria</taxon>
    </lineage>
</organism>
<dbReference type="PROSITE" id="PS00198">
    <property type="entry name" value="4FE4S_FER_1"/>
    <property type="match status" value="1"/>
</dbReference>